<gene>
    <name evidence="11" type="ORF">SAMN05421720_1153</name>
</gene>
<dbReference type="PANTHER" id="PTHR33571:SF12">
    <property type="entry name" value="BSL3053 PROTEIN"/>
    <property type="match status" value="1"/>
</dbReference>
<keyword evidence="3" id="KW-0808">Transferase</keyword>
<keyword evidence="12" id="KW-1185">Reference proteome</keyword>
<evidence type="ECO:0000256" key="8">
    <source>
        <dbReference type="ARBA" id="ARBA00022842"/>
    </source>
</evidence>
<evidence type="ECO:0000313" key="11">
    <source>
        <dbReference type="EMBL" id="SDE88936.1"/>
    </source>
</evidence>
<dbReference type="STRING" id="69960.SAMN05421720_1153"/>
<evidence type="ECO:0000256" key="3">
    <source>
        <dbReference type="ARBA" id="ARBA00022679"/>
    </source>
</evidence>
<evidence type="ECO:0000259" key="10">
    <source>
        <dbReference type="Pfam" id="PF01909"/>
    </source>
</evidence>
<feature type="domain" description="Polymerase nucleotidyl transferase" evidence="10">
    <location>
        <begin position="13"/>
        <end position="88"/>
    </location>
</feature>
<dbReference type="GO" id="GO:0046872">
    <property type="term" value="F:metal ion binding"/>
    <property type="evidence" value="ECO:0007669"/>
    <property type="project" value="UniProtKB-KW"/>
</dbReference>
<evidence type="ECO:0000256" key="7">
    <source>
        <dbReference type="ARBA" id="ARBA00022840"/>
    </source>
</evidence>
<dbReference type="RefSeq" id="WP_092787712.1">
    <property type="nucleotide sequence ID" value="NZ_FNAP01000015.1"/>
</dbReference>
<dbReference type="GO" id="GO:0016779">
    <property type="term" value="F:nucleotidyltransferase activity"/>
    <property type="evidence" value="ECO:0007669"/>
    <property type="project" value="UniProtKB-KW"/>
</dbReference>
<evidence type="ECO:0000256" key="9">
    <source>
        <dbReference type="ARBA" id="ARBA00038276"/>
    </source>
</evidence>
<dbReference type="EMBL" id="FNAP01000015">
    <property type="protein sequence ID" value="SDE88936.1"/>
    <property type="molecule type" value="Genomic_DNA"/>
</dbReference>
<dbReference type="OrthoDB" id="9809323at2"/>
<comment type="similarity">
    <text evidence="9">Belongs to the MntA antitoxin family.</text>
</comment>
<dbReference type="Gene3D" id="3.30.460.10">
    <property type="entry name" value="Beta Polymerase, domain 2"/>
    <property type="match status" value="1"/>
</dbReference>
<protein>
    <recommendedName>
        <fullName evidence="10">Polymerase nucleotidyl transferase domain-containing protein</fullName>
    </recommendedName>
</protein>
<keyword evidence="4" id="KW-0548">Nucleotidyltransferase</keyword>
<comment type="cofactor">
    <cofactor evidence="1">
        <name>Mg(2+)</name>
        <dbReference type="ChEBI" id="CHEBI:18420"/>
    </cofactor>
</comment>
<dbReference type="SUPFAM" id="SSF81301">
    <property type="entry name" value="Nucleotidyltransferase"/>
    <property type="match status" value="1"/>
</dbReference>
<dbReference type="Proteomes" id="UP000199412">
    <property type="component" value="Unassembled WGS sequence"/>
</dbReference>
<dbReference type="InterPro" id="IPR002934">
    <property type="entry name" value="Polymerase_NTP_transf_dom"/>
</dbReference>
<keyword evidence="8" id="KW-0460">Magnesium</keyword>
<dbReference type="InterPro" id="IPR043519">
    <property type="entry name" value="NT_sf"/>
</dbReference>
<proteinExistence type="inferred from homology"/>
<dbReference type="GO" id="GO:0005524">
    <property type="term" value="F:ATP binding"/>
    <property type="evidence" value="ECO:0007669"/>
    <property type="project" value="UniProtKB-KW"/>
</dbReference>
<evidence type="ECO:0000256" key="2">
    <source>
        <dbReference type="ARBA" id="ARBA00022649"/>
    </source>
</evidence>
<keyword evidence="2" id="KW-1277">Toxin-antitoxin system</keyword>
<evidence type="ECO:0000256" key="6">
    <source>
        <dbReference type="ARBA" id="ARBA00022741"/>
    </source>
</evidence>
<dbReference type="Pfam" id="PF01909">
    <property type="entry name" value="NTP_transf_2"/>
    <property type="match status" value="1"/>
</dbReference>
<reference evidence="11 12" key="1">
    <citation type="submission" date="2016-10" db="EMBL/GenBank/DDBJ databases">
        <authorList>
            <person name="de Groot N.N."/>
        </authorList>
    </citation>
    <scope>NUCLEOTIDE SEQUENCE [LARGE SCALE GENOMIC DNA]</scope>
    <source>
        <strain evidence="11 12">ATCC 700224</strain>
    </source>
</reference>
<dbReference type="InterPro" id="IPR052038">
    <property type="entry name" value="Type-VII_TA_antitoxin"/>
</dbReference>
<keyword evidence="6" id="KW-0547">Nucleotide-binding</keyword>
<name>A0A1G7GLD4_9PROT</name>
<dbReference type="PANTHER" id="PTHR33571">
    <property type="entry name" value="SSL8005 PROTEIN"/>
    <property type="match status" value="1"/>
</dbReference>
<accession>A0A1G7GLD4</accession>
<keyword evidence="5" id="KW-0479">Metal-binding</keyword>
<evidence type="ECO:0000256" key="1">
    <source>
        <dbReference type="ARBA" id="ARBA00001946"/>
    </source>
</evidence>
<dbReference type="AlphaFoldDB" id="A0A1G7GLD4"/>
<sequence length="104" mass="11687">MHPDLAVKQSEIRDLCRRYGVTRLEVFGSAARGEGFQPGRSDADFLVTFAPDRRDDLAAFADLKDALEAMLGRPVDLVEREAVESSRNFIRRRSILADAERIHG</sequence>
<evidence type="ECO:0000256" key="4">
    <source>
        <dbReference type="ARBA" id="ARBA00022695"/>
    </source>
</evidence>
<evidence type="ECO:0000256" key="5">
    <source>
        <dbReference type="ARBA" id="ARBA00022723"/>
    </source>
</evidence>
<keyword evidence="7" id="KW-0067">ATP-binding</keyword>
<dbReference type="CDD" id="cd05403">
    <property type="entry name" value="NT_KNTase_like"/>
    <property type="match status" value="1"/>
</dbReference>
<evidence type="ECO:0000313" key="12">
    <source>
        <dbReference type="Proteomes" id="UP000199412"/>
    </source>
</evidence>
<organism evidence="11 12">
    <name type="scientific">Rhodospira trueperi</name>
    <dbReference type="NCBI Taxonomy" id="69960"/>
    <lineage>
        <taxon>Bacteria</taxon>
        <taxon>Pseudomonadati</taxon>
        <taxon>Pseudomonadota</taxon>
        <taxon>Alphaproteobacteria</taxon>
        <taxon>Rhodospirillales</taxon>
        <taxon>Rhodospirillaceae</taxon>
        <taxon>Rhodospira</taxon>
    </lineage>
</organism>